<protein>
    <submittedName>
        <fullName evidence="1">Uncharacterized protein</fullName>
    </submittedName>
</protein>
<accession>A0A0V0RPE7</accession>
<dbReference type="AlphaFoldDB" id="A0A0V0RPE7"/>
<reference evidence="1 2" key="1">
    <citation type="submission" date="2015-01" db="EMBL/GenBank/DDBJ databases">
        <title>Evolution of Trichinella species and genotypes.</title>
        <authorList>
            <person name="Korhonen P.K."/>
            <person name="Edoardo P."/>
            <person name="Giuseppe L.R."/>
            <person name="Gasser R.B."/>
        </authorList>
    </citation>
    <scope>NUCLEOTIDE SEQUENCE [LARGE SCALE GENOMIC DNA]</scope>
    <source>
        <strain evidence="1">ISS37</strain>
    </source>
</reference>
<name>A0A0V0RPE7_9BILA</name>
<dbReference type="OrthoDB" id="10460407at2759"/>
<keyword evidence="2" id="KW-1185">Reference proteome</keyword>
<comment type="caution">
    <text evidence="1">The sequence shown here is derived from an EMBL/GenBank/DDBJ whole genome shotgun (WGS) entry which is preliminary data.</text>
</comment>
<organism evidence="1 2">
    <name type="scientific">Trichinella nelsoni</name>
    <dbReference type="NCBI Taxonomy" id="6336"/>
    <lineage>
        <taxon>Eukaryota</taxon>
        <taxon>Metazoa</taxon>
        <taxon>Ecdysozoa</taxon>
        <taxon>Nematoda</taxon>
        <taxon>Enoplea</taxon>
        <taxon>Dorylaimia</taxon>
        <taxon>Trichinellida</taxon>
        <taxon>Trichinellidae</taxon>
        <taxon>Trichinella</taxon>
    </lineage>
</organism>
<evidence type="ECO:0000313" key="1">
    <source>
        <dbReference type="EMBL" id="KRX16348.1"/>
    </source>
</evidence>
<evidence type="ECO:0000313" key="2">
    <source>
        <dbReference type="Proteomes" id="UP000054630"/>
    </source>
</evidence>
<dbReference type="Proteomes" id="UP000054630">
    <property type="component" value="Unassembled WGS sequence"/>
</dbReference>
<proteinExistence type="predicted"/>
<dbReference type="EMBL" id="JYDL01000109">
    <property type="protein sequence ID" value="KRX16348.1"/>
    <property type="molecule type" value="Genomic_DNA"/>
</dbReference>
<sequence length="78" mass="9251">MHFISAPNSTSLQRRHHDGKRLLQWVCRLTAHLQIRLRLIMIYGKTANLVKDCKQLQTKESGIAWTWLYCWSIAIMRN</sequence>
<gene>
    <name evidence="1" type="ORF">T07_9805</name>
</gene>